<dbReference type="EMBL" id="JWTA01000004">
    <property type="protein sequence ID" value="KIC63989.1"/>
    <property type="molecule type" value="Genomic_DNA"/>
</dbReference>
<reference evidence="2 3" key="1">
    <citation type="submission" date="2014-12" db="EMBL/GenBank/DDBJ databases">
        <title>Genome sequencing of Chryseobacterium taiwanense TPW19.</title>
        <authorList>
            <person name="Tan P.W."/>
            <person name="Chan K.-G."/>
        </authorList>
    </citation>
    <scope>NUCLEOTIDE SEQUENCE [LARGE SCALE GENOMIC DNA]</scope>
    <source>
        <strain evidence="2 3">TPW19</strain>
    </source>
</reference>
<keyword evidence="3" id="KW-1185">Reference proteome</keyword>
<keyword evidence="1" id="KW-0732">Signal</keyword>
<dbReference type="STRING" id="363331.RM51_04485"/>
<name>A0A0B4CRY9_9FLAO</name>
<accession>A0A0B4CRY9</accession>
<evidence type="ECO:0000256" key="1">
    <source>
        <dbReference type="SAM" id="SignalP"/>
    </source>
</evidence>
<proteinExistence type="predicted"/>
<comment type="caution">
    <text evidence="2">The sequence shown here is derived from an EMBL/GenBank/DDBJ whole genome shotgun (WGS) entry which is preliminary data.</text>
</comment>
<evidence type="ECO:0008006" key="4">
    <source>
        <dbReference type="Google" id="ProtNLM"/>
    </source>
</evidence>
<evidence type="ECO:0000313" key="2">
    <source>
        <dbReference type="EMBL" id="KIC63989.1"/>
    </source>
</evidence>
<sequence>MKITRLLIFPLFIANFSYAQTILMDSLVQKNYSTFQKNNTNTFEGKGWITLQDEINKNNSVLLGEAHFTNEVPYFTNAIINTVKFDNYILEVDPYTINTISTKIKTLSPAELDKFRNESGSALSFLQGEAEFDLFKNIIQHNIKAYGTEQISLFSDRLLFSELSKQSKNAKAKEIYAQLIANSAAYDTKNNTTFYLFSDDFLAKMNALSSLNLSANEKEQLEALKLSRSFYLNRIHRLRVQYMKHLVFEKLPEWKDKKNLFKFGANHMPKGESLMEVFDIGNLVSNIEEANYRNSLHIMIVGKEEDDKYKSFLSVIKDDNWYAYDLRPLKQAISKKKLKVEDLELDRIIKGYDYLIFIPNITKTPKRGKQDH</sequence>
<evidence type="ECO:0000313" key="3">
    <source>
        <dbReference type="Proteomes" id="UP000031167"/>
    </source>
</evidence>
<dbReference type="RefSeq" id="WP_039365579.1">
    <property type="nucleotide sequence ID" value="NZ_JWTA01000004.1"/>
</dbReference>
<feature type="chain" id="PRO_5002100609" description="Erythromycin esterase" evidence="1">
    <location>
        <begin position="20"/>
        <end position="372"/>
    </location>
</feature>
<organism evidence="2 3">
    <name type="scientific">Chryseobacterium taiwanense</name>
    <dbReference type="NCBI Taxonomy" id="363331"/>
    <lineage>
        <taxon>Bacteria</taxon>
        <taxon>Pseudomonadati</taxon>
        <taxon>Bacteroidota</taxon>
        <taxon>Flavobacteriia</taxon>
        <taxon>Flavobacteriales</taxon>
        <taxon>Weeksellaceae</taxon>
        <taxon>Chryseobacterium group</taxon>
        <taxon>Chryseobacterium</taxon>
    </lineage>
</organism>
<gene>
    <name evidence="2" type="ORF">RM51_04485</name>
</gene>
<dbReference type="Proteomes" id="UP000031167">
    <property type="component" value="Unassembled WGS sequence"/>
</dbReference>
<dbReference type="AlphaFoldDB" id="A0A0B4CRY9"/>
<feature type="signal peptide" evidence="1">
    <location>
        <begin position="1"/>
        <end position="19"/>
    </location>
</feature>
<protein>
    <recommendedName>
        <fullName evidence="4">Erythromycin esterase</fullName>
    </recommendedName>
</protein>
<dbReference type="OrthoDB" id="733813at2"/>